<feature type="domain" description="Phosphodiester glycosidase" evidence="1">
    <location>
        <begin position="504"/>
        <end position="684"/>
    </location>
</feature>
<accession>A0A846HB62</accession>
<comment type="caution">
    <text evidence="2">The sequence shown here is derived from an EMBL/GenBank/DDBJ whole genome shotgun (WGS) entry which is preliminary data.</text>
</comment>
<keyword evidence="2" id="KW-0378">Hydrolase</keyword>
<evidence type="ECO:0000313" key="2">
    <source>
        <dbReference type="EMBL" id="NEU74837.1"/>
    </source>
</evidence>
<organism evidence="2 3">
    <name type="scientific">Hassallia byssoidea VB512170</name>
    <dbReference type="NCBI Taxonomy" id="1304833"/>
    <lineage>
        <taxon>Bacteria</taxon>
        <taxon>Bacillati</taxon>
        <taxon>Cyanobacteriota</taxon>
        <taxon>Cyanophyceae</taxon>
        <taxon>Nostocales</taxon>
        <taxon>Tolypothrichaceae</taxon>
        <taxon>Hassallia</taxon>
    </lineage>
</organism>
<evidence type="ECO:0000259" key="1">
    <source>
        <dbReference type="Pfam" id="PF09992"/>
    </source>
</evidence>
<evidence type="ECO:0000313" key="3">
    <source>
        <dbReference type="Proteomes" id="UP000031549"/>
    </source>
</evidence>
<name>A0A846HB62_9CYAN</name>
<reference evidence="2 3" key="1">
    <citation type="journal article" date="2015" name="Genome Announc.">
        <title>Draft Genome Sequence of Cyanobacterium Hassallia byssoidea Strain VB512170, Isolated from Monuments in India.</title>
        <authorList>
            <person name="Singh D."/>
            <person name="Chandrababunaidu M.M."/>
            <person name="Panda A."/>
            <person name="Sen D."/>
            <person name="Bhattacharyya S."/>
            <person name="Adhikary S.P."/>
            <person name="Tripathy S."/>
        </authorList>
    </citation>
    <scope>NUCLEOTIDE SEQUENCE [LARGE SCALE GENOMIC DNA]</scope>
    <source>
        <strain evidence="2 3">VB512170</strain>
    </source>
</reference>
<proteinExistence type="predicted"/>
<dbReference type="Proteomes" id="UP000031549">
    <property type="component" value="Unassembled WGS sequence"/>
</dbReference>
<dbReference type="GO" id="GO:0016798">
    <property type="term" value="F:hydrolase activity, acting on glycosyl bonds"/>
    <property type="evidence" value="ECO:0007669"/>
    <property type="project" value="UniProtKB-KW"/>
</dbReference>
<dbReference type="AlphaFoldDB" id="A0A846HB62"/>
<dbReference type="PANTHER" id="PTHR40446">
    <property type="entry name" value="N-ACETYLGLUCOSAMINE-1-PHOSPHODIESTER ALPHA-N-ACETYLGLUCOSAMINIDASE"/>
    <property type="match status" value="1"/>
</dbReference>
<protein>
    <submittedName>
        <fullName evidence="2">Phosphodiester glycosidase family protein</fullName>
    </submittedName>
</protein>
<sequence>MVKMLNFCREEDRKAIANKGNRKFFSTFVSPIISTVLCLYATSPTLAQQSPVETKLAPVLTQQLPRPPLTGVISYGNQIFLNGRTLPGIWLQKRSKSGSFSTYLSDGALRQLVGVDFLNSSNPSKQPVQWFSLQTKPVVLSSVLAGGYRYLDVTNFAKTSRWQMQVNGNTLMISTPAAKVTDISQSPQSSTVGVAPLQQARIVVNLDRPTAWQIRQELPIKKALPPDPDTVTPKTSALPNRKWILTLDGIADPILLQRYTPPAPAPAPLQLPNFLKQLPPVIIPAPVPETTPERRQEPLIQQVEVVNNQTIIHLSVPFGLAPRISTIPNPDRLIVDIRPDALVDKDITWAQGLRWRQQIVNLGTERFPVVWLEVNPRTVGLKLKPIITNLNTLTGTAPLIQTAQQYLAVAGINGGYFNRNNRLPLGAIRRDNQWLSSPILNRGAIAWNDSGQFYFGRLTLAETLTTSNNQQLPISFVNSGYVQSGIARYTPAWGTYTFLTDNEIILVVQNNQVTNQFLGGKAGDTTISVNIPQNGYLLVLRGNAVNNANLLPIGTSLRISSATTPVDFSRYPNIIGAGPLLVQNNQIVLDAKAEKFSDAFIAEKAIRSAICTTATGTVMIAAVHNRAGGAGPTLTEHAQLMQRMGCVNALNLDGGSSTSLYLGGQLLDRSPNTAARVHNGIGIFLQPR</sequence>
<keyword evidence="2" id="KW-0326">Glycosidase</keyword>
<dbReference type="RefSeq" id="WP_163519042.1">
    <property type="nucleotide sequence ID" value="NZ_JTCM02000051.1"/>
</dbReference>
<keyword evidence="3" id="KW-1185">Reference proteome</keyword>
<dbReference type="Pfam" id="PF09992">
    <property type="entry name" value="NAGPA"/>
    <property type="match status" value="1"/>
</dbReference>
<gene>
    <name evidence="2" type="ORF">PI95_020335</name>
</gene>
<dbReference type="InterPro" id="IPR018711">
    <property type="entry name" value="NAGPA"/>
</dbReference>
<dbReference type="PANTHER" id="PTHR40446:SF2">
    <property type="entry name" value="N-ACETYLGLUCOSAMINE-1-PHOSPHODIESTER ALPHA-N-ACETYLGLUCOSAMINIDASE"/>
    <property type="match status" value="1"/>
</dbReference>
<dbReference type="EMBL" id="JTCM02000051">
    <property type="protein sequence ID" value="NEU74837.1"/>
    <property type="molecule type" value="Genomic_DNA"/>
</dbReference>